<accession>A0ABW7ZMK3</accession>
<dbReference type="SUPFAM" id="SSF53850">
    <property type="entry name" value="Periplasmic binding protein-like II"/>
    <property type="match status" value="1"/>
</dbReference>
<dbReference type="InterPro" id="IPR005673">
    <property type="entry name" value="ABC_phos-bd_PstS"/>
</dbReference>
<dbReference type="NCBIfam" id="TIGR00975">
    <property type="entry name" value="3a0107s03"/>
    <property type="match status" value="1"/>
</dbReference>
<dbReference type="RefSeq" id="WP_396769470.1">
    <property type="nucleotide sequence ID" value="NZ_JBITLA010000005.1"/>
</dbReference>
<dbReference type="PANTHER" id="PTHR42996:SF1">
    <property type="entry name" value="PHOSPHATE-BINDING PROTEIN PSTS"/>
    <property type="match status" value="1"/>
</dbReference>
<dbReference type="PROSITE" id="PS51257">
    <property type="entry name" value="PROKAR_LIPOPROTEIN"/>
    <property type="match status" value="1"/>
</dbReference>
<comment type="caution">
    <text evidence="7">The sequence shown here is derived from an EMBL/GenBank/DDBJ whole genome shotgun (WGS) entry which is preliminary data.</text>
</comment>
<dbReference type="InterPro" id="IPR050962">
    <property type="entry name" value="Phosphate-bind_PstS"/>
</dbReference>
<feature type="chain" id="PRO_5046953107" description="Phosphate-binding protein" evidence="5">
    <location>
        <begin position="21"/>
        <end position="354"/>
    </location>
</feature>
<dbReference type="PIRSF" id="PIRSF002756">
    <property type="entry name" value="PstS"/>
    <property type="match status" value="1"/>
</dbReference>
<dbReference type="CDD" id="cd13565">
    <property type="entry name" value="PBP2_PstS"/>
    <property type="match status" value="1"/>
</dbReference>
<protein>
    <recommendedName>
        <fullName evidence="4">Phosphate-binding protein</fullName>
    </recommendedName>
</protein>
<sequence length="354" mass="36355">MRGSRRGALAGLLSVLSVLAACGPAPTREPAPGVACARGTLNGQGSSAQANAVQLWSTAFQKACPGTTINYEPSGSGAGITSFIGGVADFAGTDSPLSPDELEQARTRCVGAAPLVLPMAVGPVAVTYHLPGSPQLRLAPATVAAIFSGAVRRWDDAAIRADNPGTALPSIGITPVHRADSSGTTEAFTTFLSETASGRWPYGASRKWPLPGGVGVSGSRRVPDAVKEKEGRIGYLELSYLRGTDLPAAAVRNGAGEFVVPSSRAAVESVGALGPDLRLSVERTTRRSGAYPLALVTYEVVCEQGLAVDKAPLARAFFGYTISSQGQGTASTLGYAPLPDPVRRAVRAAVDRIS</sequence>
<name>A0ABW7ZMK3_9ACTN</name>
<dbReference type="Gene3D" id="3.40.190.10">
    <property type="entry name" value="Periplasmic binding protein-like II"/>
    <property type="match status" value="2"/>
</dbReference>
<dbReference type="EMBL" id="JBITLE010000005">
    <property type="protein sequence ID" value="MFI7264059.1"/>
    <property type="molecule type" value="Genomic_DNA"/>
</dbReference>
<feature type="signal peptide" evidence="5">
    <location>
        <begin position="1"/>
        <end position="20"/>
    </location>
</feature>
<evidence type="ECO:0000256" key="5">
    <source>
        <dbReference type="SAM" id="SignalP"/>
    </source>
</evidence>
<gene>
    <name evidence="7" type="primary">pstS</name>
    <name evidence="7" type="ORF">ACIBP4_17400</name>
</gene>
<keyword evidence="3 4" id="KW-0592">Phosphate transport</keyword>
<feature type="domain" description="PBP" evidence="6">
    <location>
        <begin position="32"/>
        <end position="324"/>
    </location>
</feature>
<dbReference type="Proteomes" id="UP001612812">
    <property type="component" value="Unassembled WGS sequence"/>
</dbReference>
<keyword evidence="5" id="KW-0732">Signal</keyword>
<evidence type="ECO:0000256" key="2">
    <source>
        <dbReference type="ARBA" id="ARBA00022448"/>
    </source>
</evidence>
<proteinExistence type="inferred from homology"/>
<evidence type="ECO:0000259" key="6">
    <source>
        <dbReference type="Pfam" id="PF12849"/>
    </source>
</evidence>
<evidence type="ECO:0000313" key="8">
    <source>
        <dbReference type="Proteomes" id="UP001612812"/>
    </source>
</evidence>
<comment type="similarity">
    <text evidence="1 4">Belongs to the PstS family.</text>
</comment>
<dbReference type="Pfam" id="PF12849">
    <property type="entry name" value="PBP_like_2"/>
    <property type="match status" value="1"/>
</dbReference>
<evidence type="ECO:0000313" key="7">
    <source>
        <dbReference type="EMBL" id="MFI7264059.1"/>
    </source>
</evidence>
<keyword evidence="8" id="KW-1185">Reference proteome</keyword>
<keyword evidence="2 4" id="KW-0813">Transport</keyword>
<evidence type="ECO:0000256" key="4">
    <source>
        <dbReference type="PIRNR" id="PIRNR002756"/>
    </source>
</evidence>
<dbReference type="PANTHER" id="PTHR42996">
    <property type="entry name" value="PHOSPHATE-BINDING PROTEIN PSTS"/>
    <property type="match status" value="1"/>
</dbReference>
<evidence type="ECO:0000256" key="1">
    <source>
        <dbReference type="ARBA" id="ARBA00008725"/>
    </source>
</evidence>
<evidence type="ECO:0000256" key="3">
    <source>
        <dbReference type="ARBA" id="ARBA00022592"/>
    </source>
</evidence>
<organism evidence="7 8">
    <name type="scientific">Micromonospora maritima</name>
    <dbReference type="NCBI Taxonomy" id="986711"/>
    <lineage>
        <taxon>Bacteria</taxon>
        <taxon>Bacillati</taxon>
        <taxon>Actinomycetota</taxon>
        <taxon>Actinomycetes</taxon>
        <taxon>Micromonosporales</taxon>
        <taxon>Micromonosporaceae</taxon>
        <taxon>Micromonospora</taxon>
    </lineage>
</organism>
<dbReference type="InterPro" id="IPR024370">
    <property type="entry name" value="PBP_domain"/>
</dbReference>
<reference evidence="7 8" key="1">
    <citation type="submission" date="2024-10" db="EMBL/GenBank/DDBJ databases">
        <title>The Natural Products Discovery Center: Release of the First 8490 Sequenced Strains for Exploring Actinobacteria Biosynthetic Diversity.</title>
        <authorList>
            <person name="Kalkreuter E."/>
            <person name="Kautsar S.A."/>
            <person name="Yang D."/>
            <person name="Bader C.D."/>
            <person name="Teijaro C.N."/>
            <person name="Fluegel L."/>
            <person name="Davis C.M."/>
            <person name="Simpson J.R."/>
            <person name="Lauterbach L."/>
            <person name="Steele A.D."/>
            <person name="Gui C."/>
            <person name="Meng S."/>
            <person name="Li G."/>
            <person name="Viehrig K."/>
            <person name="Ye F."/>
            <person name="Su P."/>
            <person name="Kiefer A.F."/>
            <person name="Nichols A."/>
            <person name="Cepeda A.J."/>
            <person name="Yan W."/>
            <person name="Fan B."/>
            <person name="Jiang Y."/>
            <person name="Adhikari A."/>
            <person name="Zheng C.-J."/>
            <person name="Schuster L."/>
            <person name="Cowan T.M."/>
            <person name="Smanski M.J."/>
            <person name="Chevrette M.G."/>
            <person name="De Carvalho L.P.S."/>
            <person name="Shen B."/>
        </authorList>
    </citation>
    <scope>NUCLEOTIDE SEQUENCE [LARGE SCALE GENOMIC DNA]</scope>
    <source>
        <strain evidence="7 8">NPDC049845</strain>
    </source>
</reference>